<evidence type="ECO:0000313" key="1">
    <source>
        <dbReference type="EMBL" id="SDP58637.1"/>
    </source>
</evidence>
<proteinExistence type="predicted"/>
<protein>
    <submittedName>
        <fullName evidence="1">Uncharacterized protein</fullName>
    </submittedName>
</protein>
<reference evidence="2" key="1">
    <citation type="submission" date="2016-10" db="EMBL/GenBank/DDBJ databases">
        <authorList>
            <person name="Varghese N."/>
            <person name="Submissions S."/>
        </authorList>
    </citation>
    <scope>NUCLEOTIDE SEQUENCE [LARGE SCALE GENOMIC DNA]</scope>
    <source>
        <strain evidence="2">IBRC-M10078</strain>
    </source>
</reference>
<keyword evidence="2" id="KW-1185">Reference proteome</keyword>
<dbReference type="RefSeq" id="WP_175490256.1">
    <property type="nucleotide sequence ID" value="NZ_FNJU01000004.1"/>
</dbReference>
<dbReference type="EMBL" id="FNJU01000004">
    <property type="protein sequence ID" value="SDP58637.1"/>
    <property type="molecule type" value="Genomic_DNA"/>
</dbReference>
<dbReference type="AlphaFoldDB" id="A0A1H0TX46"/>
<name>A0A1H0TX46_9BACI</name>
<dbReference type="STRING" id="930152.SAMN05216565_1047"/>
<organism evidence="1 2">
    <name type="scientific">Litchfieldia salsa</name>
    <dbReference type="NCBI Taxonomy" id="930152"/>
    <lineage>
        <taxon>Bacteria</taxon>
        <taxon>Bacillati</taxon>
        <taxon>Bacillota</taxon>
        <taxon>Bacilli</taxon>
        <taxon>Bacillales</taxon>
        <taxon>Bacillaceae</taxon>
        <taxon>Litchfieldia</taxon>
    </lineage>
</organism>
<sequence>MNTNELRKWAEERSIESKTIEGFWDNFHSYKNEQERESSLRFLVMILPKIN</sequence>
<accession>A0A1H0TX46</accession>
<evidence type="ECO:0000313" key="2">
    <source>
        <dbReference type="Proteomes" id="UP000199159"/>
    </source>
</evidence>
<gene>
    <name evidence="1" type="ORF">SAMN05216565_1047</name>
</gene>
<dbReference type="Proteomes" id="UP000199159">
    <property type="component" value="Unassembled WGS sequence"/>
</dbReference>